<proteinExistence type="predicted"/>
<dbReference type="SUPFAM" id="SSF46894">
    <property type="entry name" value="C-terminal effector domain of the bipartite response regulators"/>
    <property type="match status" value="1"/>
</dbReference>
<sequence>MNYEREISNLLRRLGVNNSYIGFRYTIYGVTRTAHDPTLLAYISKGLYVDIAVHYQTSIGCVERNIRTLINTIWLHGDRKLLNEIFNFELSQKPRNGAFIDALANYIVMRGAGGEITDPACQQQAT</sequence>
<dbReference type="EMBL" id="CZAB01000023">
    <property type="protein sequence ID" value="CUP14470.1"/>
    <property type="molecule type" value="Genomic_DNA"/>
</dbReference>
<dbReference type="InterPro" id="IPR016032">
    <property type="entry name" value="Sig_transdc_resp-reg_C-effctor"/>
</dbReference>
<dbReference type="InterPro" id="IPR036388">
    <property type="entry name" value="WH-like_DNA-bd_sf"/>
</dbReference>
<evidence type="ECO:0000259" key="1">
    <source>
        <dbReference type="Pfam" id="PF08769"/>
    </source>
</evidence>
<dbReference type="GO" id="GO:0003700">
    <property type="term" value="F:DNA-binding transcription factor activity"/>
    <property type="evidence" value="ECO:0007669"/>
    <property type="project" value="InterPro"/>
</dbReference>
<evidence type="ECO:0000313" key="2">
    <source>
        <dbReference type="EMBL" id="CUP14470.1"/>
    </source>
</evidence>
<organism evidence="2 3">
    <name type="scientific">Enterocloster clostridioformis</name>
    <dbReference type="NCBI Taxonomy" id="1531"/>
    <lineage>
        <taxon>Bacteria</taxon>
        <taxon>Bacillati</taxon>
        <taxon>Bacillota</taxon>
        <taxon>Clostridia</taxon>
        <taxon>Lachnospirales</taxon>
        <taxon>Lachnospiraceae</taxon>
        <taxon>Enterocloster</taxon>
    </lineage>
</organism>
<dbReference type="GO" id="GO:0003677">
    <property type="term" value="F:DNA binding"/>
    <property type="evidence" value="ECO:0007669"/>
    <property type="project" value="InterPro"/>
</dbReference>
<dbReference type="Gene3D" id="1.10.10.10">
    <property type="entry name" value="Winged helix-like DNA-binding domain superfamily/Winged helix DNA-binding domain"/>
    <property type="match status" value="1"/>
</dbReference>
<reference evidence="2 3" key="1">
    <citation type="submission" date="2015-09" db="EMBL/GenBank/DDBJ databases">
        <authorList>
            <consortium name="Pathogen Informatics"/>
        </authorList>
    </citation>
    <scope>NUCLEOTIDE SEQUENCE [LARGE SCALE GENOMIC DNA]</scope>
    <source>
        <strain evidence="2 3">2789STDY5834865</strain>
    </source>
</reference>
<dbReference type="STRING" id="1280695.GCA_000424325_02112"/>
<evidence type="ECO:0000313" key="3">
    <source>
        <dbReference type="Proteomes" id="UP000095512"/>
    </source>
</evidence>
<dbReference type="InterPro" id="IPR014879">
    <property type="entry name" value="Spo0A_C"/>
</dbReference>
<dbReference type="Proteomes" id="UP000095512">
    <property type="component" value="Unassembled WGS sequence"/>
</dbReference>
<dbReference type="GO" id="GO:0005737">
    <property type="term" value="C:cytoplasm"/>
    <property type="evidence" value="ECO:0007669"/>
    <property type="project" value="InterPro"/>
</dbReference>
<keyword evidence="2" id="KW-0648">Protein biosynthesis</keyword>
<keyword evidence="2" id="KW-0396">Initiation factor</keyword>
<dbReference type="GO" id="GO:0003743">
    <property type="term" value="F:translation initiation factor activity"/>
    <property type="evidence" value="ECO:0007669"/>
    <property type="project" value="UniProtKB-KW"/>
</dbReference>
<accession>A0A174KZ76</accession>
<dbReference type="Pfam" id="PF08769">
    <property type="entry name" value="Spo0A_C"/>
    <property type="match status" value="1"/>
</dbReference>
<dbReference type="RefSeq" id="WP_057572048.1">
    <property type="nucleotide sequence ID" value="NZ_CAJUGB010000051.1"/>
</dbReference>
<feature type="domain" description="Sporulation initiation factor Spo0A C-terminal" evidence="1">
    <location>
        <begin position="7"/>
        <end position="107"/>
    </location>
</feature>
<gene>
    <name evidence="2" type="primary">spo0A_3</name>
    <name evidence="2" type="ORF">ERS852480_02718</name>
</gene>
<dbReference type="GO" id="GO:0005509">
    <property type="term" value="F:calcium ion binding"/>
    <property type="evidence" value="ECO:0007669"/>
    <property type="project" value="InterPro"/>
</dbReference>
<dbReference type="GO" id="GO:0042173">
    <property type="term" value="P:regulation of sporulation resulting in formation of a cellular spore"/>
    <property type="evidence" value="ECO:0007669"/>
    <property type="project" value="InterPro"/>
</dbReference>
<name>A0A174KZ76_9FIRM</name>
<dbReference type="AlphaFoldDB" id="A0A174KZ76"/>
<protein>
    <submittedName>
        <fullName evidence="2">Sporulation initiation factor Spo0A C terminal</fullName>
    </submittedName>
</protein>